<dbReference type="Proteomes" id="UP001446871">
    <property type="component" value="Unassembled WGS sequence"/>
</dbReference>
<comment type="caution">
    <text evidence="2">The sequence shown here is derived from an EMBL/GenBank/DDBJ whole genome shotgun (WGS) entry which is preliminary data.</text>
</comment>
<name>A0ABR1W3C5_9PEZI</name>
<evidence type="ECO:0000313" key="3">
    <source>
        <dbReference type="Proteomes" id="UP001446871"/>
    </source>
</evidence>
<dbReference type="EMBL" id="JAQQWM010000002">
    <property type="protein sequence ID" value="KAK8077963.1"/>
    <property type="molecule type" value="Genomic_DNA"/>
</dbReference>
<protein>
    <submittedName>
        <fullName evidence="2">Uncharacterized protein</fullName>
    </submittedName>
</protein>
<accession>A0ABR1W3C5</accession>
<organism evidence="2 3">
    <name type="scientific">Apiospora saccharicola</name>
    <dbReference type="NCBI Taxonomy" id="335842"/>
    <lineage>
        <taxon>Eukaryota</taxon>
        <taxon>Fungi</taxon>
        <taxon>Dikarya</taxon>
        <taxon>Ascomycota</taxon>
        <taxon>Pezizomycotina</taxon>
        <taxon>Sordariomycetes</taxon>
        <taxon>Xylariomycetidae</taxon>
        <taxon>Amphisphaeriales</taxon>
        <taxon>Apiosporaceae</taxon>
        <taxon>Apiospora</taxon>
    </lineage>
</organism>
<sequence length="105" mass="11456">MELQRMGDVVGGGLGWRWLDEKAEDMIRLMMGQLSAHHSLYGVLRSGEAALPSTGRYLSSRYVPEGSPTNERKLREEASASSDNVAVVADSCIPHLGHTIPVHLV</sequence>
<proteinExistence type="predicted"/>
<keyword evidence="3" id="KW-1185">Reference proteome</keyword>
<gene>
    <name evidence="2" type="ORF">PG996_004133</name>
</gene>
<feature type="region of interest" description="Disordered" evidence="1">
    <location>
        <begin position="61"/>
        <end position="80"/>
    </location>
</feature>
<reference evidence="2 3" key="1">
    <citation type="submission" date="2023-01" db="EMBL/GenBank/DDBJ databases">
        <title>Analysis of 21 Apiospora genomes using comparative genomics revels a genus with tremendous synthesis potential of carbohydrate active enzymes and secondary metabolites.</title>
        <authorList>
            <person name="Sorensen T."/>
        </authorList>
    </citation>
    <scope>NUCLEOTIDE SEQUENCE [LARGE SCALE GENOMIC DNA]</scope>
    <source>
        <strain evidence="2 3">CBS 83171</strain>
    </source>
</reference>
<evidence type="ECO:0000256" key="1">
    <source>
        <dbReference type="SAM" id="MobiDB-lite"/>
    </source>
</evidence>
<evidence type="ECO:0000313" key="2">
    <source>
        <dbReference type="EMBL" id="KAK8077963.1"/>
    </source>
</evidence>